<organism evidence="6 7">
    <name type="scientific">Bordetella genomosp. 9</name>
    <dbReference type="NCBI Taxonomy" id="1416803"/>
    <lineage>
        <taxon>Bacteria</taxon>
        <taxon>Pseudomonadati</taxon>
        <taxon>Pseudomonadota</taxon>
        <taxon>Betaproteobacteria</taxon>
        <taxon>Burkholderiales</taxon>
        <taxon>Alcaligenaceae</taxon>
        <taxon>Bordetella</taxon>
    </lineage>
</organism>
<evidence type="ECO:0000256" key="4">
    <source>
        <dbReference type="SAM" id="SignalP"/>
    </source>
</evidence>
<dbReference type="Proteomes" id="UP000216857">
    <property type="component" value="Unassembled WGS sequence"/>
</dbReference>
<keyword evidence="1 6" id="KW-0489">Methyltransferase</keyword>
<evidence type="ECO:0000313" key="6">
    <source>
        <dbReference type="EMBL" id="OZI26119.1"/>
    </source>
</evidence>
<feature type="signal peptide" evidence="4">
    <location>
        <begin position="1"/>
        <end position="24"/>
    </location>
</feature>
<feature type="domain" description="Methyltransferase" evidence="5">
    <location>
        <begin position="68"/>
        <end position="173"/>
    </location>
</feature>
<dbReference type="PANTHER" id="PTHR13610">
    <property type="entry name" value="METHYLTRANSFERASE DOMAIN-CONTAINING PROTEIN"/>
    <property type="match status" value="1"/>
</dbReference>
<dbReference type="CDD" id="cd02440">
    <property type="entry name" value="AdoMet_MTases"/>
    <property type="match status" value="1"/>
</dbReference>
<keyword evidence="7" id="KW-1185">Reference proteome</keyword>
<evidence type="ECO:0000256" key="2">
    <source>
        <dbReference type="ARBA" id="ARBA00022679"/>
    </source>
</evidence>
<proteinExistence type="predicted"/>
<comment type="caution">
    <text evidence="6">The sequence shown here is derived from an EMBL/GenBank/DDBJ whole genome shotgun (WGS) entry which is preliminary data.</text>
</comment>
<dbReference type="GO" id="GO:0016279">
    <property type="term" value="F:protein-lysine N-methyltransferase activity"/>
    <property type="evidence" value="ECO:0007669"/>
    <property type="project" value="InterPro"/>
</dbReference>
<gene>
    <name evidence="6" type="ORF">CAL26_01860</name>
</gene>
<feature type="chain" id="PRO_5012514831" evidence="4">
    <location>
        <begin position="25"/>
        <end position="191"/>
    </location>
</feature>
<dbReference type="GO" id="GO:0032259">
    <property type="term" value="P:methylation"/>
    <property type="evidence" value="ECO:0007669"/>
    <property type="project" value="UniProtKB-KW"/>
</dbReference>
<evidence type="ECO:0000256" key="3">
    <source>
        <dbReference type="ARBA" id="ARBA00022691"/>
    </source>
</evidence>
<name>A0A261RM74_9BORD</name>
<keyword evidence="4" id="KW-0732">Signal</keyword>
<keyword evidence="2" id="KW-0808">Transferase</keyword>
<sequence length="191" mass="20720">MRILRHSWNLALTGVLLVTATATAAAAQAQPAADTTAKSRAPDVIFVPTPPAVVDAMLQVAKVGPNDVLYDLGSGDGRIPVTAAKRFGTRGVGVDIDPVRIQEARENAKKEGVTDKVQFIQGDLFEQDLSKATVISLYLLPSLNLKLRPMLLKLKPGTRIVSHAFDMGDWTPEQTLTVDGRMVYFWTVPAR</sequence>
<dbReference type="Gene3D" id="3.40.50.150">
    <property type="entry name" value="Vaccinia Virus protein VP39"/>
    <property type="match status" value="1"/>
</dbReference>
<dbReference type="InterPro" id="IPR029063">
    <property type="entry name" value="SAM-dependent_MTases_sf"/>
</dbReference>
<dbReference type="EMBL" id="NEVJ01000001">
    <property type="protein sequence ID" value="OZI26119.1"/>
    <property type="molecule type" value="Genomic_DNA"/>
</dbReference>
<dbReference type="InterPro" id="IPR025714">
    <property type="entry name" value="Methyltranfer_dom"/>
</dbReference>
<dbReference type="InterPro" id="IPR026170">
    <property type="entry name" value="FAM173A/B"/>
</dbReference>
<dbReference type="PANTHER" id="PTHR13610:SF11">
    <property type="entry name" value="METHYLTRANSFERASE DOMAIN-CONTAINING PROTEIN"/>
    <property type="match status" value="1"/>
</dbReference>
<dbReference type="AlphaFoldDB" id="A0A261RM74"/>
<accession>A0A261RM74</accession>
<keyword evidence="3" id="KW-0949">S-adenosyl-L-methionine</keyword>
<evidence type="ECO:0000313" key="7">
    <source>
        <dbReference type="Proteomes" id="UP000216857"/>
    </source>
</evidence>
<dbReference type="Pfam" id="PF13847">
    <property type="entry name" value="Methyltransf_31"/>
    <property type="match status" value="1"/>
</dbReference>
<dbReference type="STRING" id="1416803.CAL13_02275"/>
<reference evidence="6" key="1">
    <citation type="submission" date="2017-05" db="EMBL/GenBank/DDBJ databases">
        <title>Complete and WGS of Bordetella genogroups.</title>
        <authorList>
            <person name="Spilker T."/>
            <person name="Lipuma J."/>
        </authorList>
    </citation>
    <scope>NUCLEOTIDE SEQUENCE</scope>
    <source>
        <strain evidence="6">AU21707</strain>
    </source>
</reference>
<dbReference type="OrthoDB" id="281208at2"/>
<dbReference type="SUPFAM" id="SSF53335">
    <property type="entry name" value="S-adenosyl-L-methionine-dependent methyltransferases"/>
    <property type="match status" value="1"/>
</dbReference>
<evidence type="ECO:0000256" key="1">
    <source>
        <dbReference type="ARBA" id="ARBA00022603"/>
    </source>
</evidence>
<evidence type="ECO:0000259" key="5">
    <source>
        <dbReference type="Pfam" id="PF13847"/>
    </source>
</evidence>
<protein>
    <submittedName>
        <fullName evidence="6">SAM-dependent methyltransferase</fullName>
    </submittedName>
</protein>